<dbReference type="PANTHER" id="PTHR46969">
    <property type="entry name" value="BIFUNCTIONAL PROTEIN HLDE"/>
    <property type="match status" value="1"/>
</dbReference>
<evidence type="ECO:0000313" key="3">
    <source>
        <dbReference type="EMBL" id="MDT0308891.1"/>
    </source>
</evidence>
<organism evidence="3 4">
    <name type="scientific">Streptomyces boetiae</name>
    <dbReference type="NCBI Taxonomy" id="3075541"/>
    <lineage>
        <taxon>Bacteria</taxon>
        <taxon>Bacillati</taxon>
        <taxon>Actinomycetota</taxon>
        <taxon>Actinomycetes</taxon>
        <taxon>Kitasatosporales</taxon>
        <taxon>Streptomycetaceae</taxon>
        <taxon>Streptomyces</taxon>
    </lineage>
</organism>
<comment type="caution">
    <text evidence="3">The sequence shown here is derived from an EMBL/GenBank/DDBJ whole genome shotgun (WGS) entry which is preliminary data.</text>
</comment>
<feature type="non-terminal residue" evidence="3">
    <location>
        <position position="412"/>
    </location>
</feature>
<keyword evidence="3" id="KW-0418">Kinase</keyword>
<evidence type="ECO:0000259" key="2">
    <source>
        <dbReference type="Pfam" id="PF00294"/>
    </source>
</evidence>
<feature type="compositionally biased region" description="Low complexity" evidence="1">
    <location>
        <begin position="351"/>
        <end position="371"/>
    </location>
</feature>
<dbReference type="Proteomes" id="UP001183388">
    <property type="component" value="Unassembled WGS sequence"/>
</dbReference>
<keyword evidence="3" id="KW-0808">Transferase</keyword>
<accession>A0ABU2LBN4</accession>
<dbReference type="RefSeq" id="WP_311631831.1">
    <property type="nucleotide sequence ID" value="NZ_JAVREN010000027.1"/>
</dbReference>
<dbReference type="Pfam" id="PF00294">
    <property type="entry name" value="PfkB"/>
    <property type="match status" value="1"/>
</dbReference>
<gene>
    <name evidence="3" type="ORF">RM780_18270</name>
</gene>
<dbReference type="GO" id="GO:0016301">
    <property type="term" value="F:kinase activity"/>
    <property type="evidence" value="ECO:0007669"/>
    <property type="project" value="UniProtKB-KW"/>
</dbReference>
<reference evidence="4" key="1">
    <citation type="submission" date="2023-07" db="EMBL/GenBank/DDBJ databases">
        <title>30 novel species of actinomycetes from the DSMZ collection.</title>
        <authorList>
            <person name="Nouioui I."/>
        </authorList>
    </citation>
    <scope>NUCLEOTIDE SEQUENCE [LARGE SCALE GENOMIC DNA]</scope>
    <source>
        <strain evidence="4">DSM 44917</strain>
    </source>
</reference>
<protein>
    <submittedName>
        <fullName evidence="3">PfkB family carbohydrate kinase</fullName>
    </submittedName>
</protein>
<proteinExistence type="predicted"/>
<dbReference type="InterPro" id="IPR011611">
    <property type="entry name" value="PfkB_dom"/>
</dbReference>
<dbReference type="SUPFAM" id="SSF53613">
    <property type="entry name" value="Ribokinase-like"/>
    <property type="match status" value="1"/>
</dbReference>
<feature type="domain" description="Carbohydrate kinase PfkB" evidence="2">
    <location>
        <begin position="168"/>
        <end position="289"/>
    </location>
</feature>
<name>A0ABU2LBN4_9ACTN</name>
<keyword evidence="4" id="KW-1185">Reference proteome</keyword>
<sequence length="412" mass="40775">MTLVVVGDALLDRDVTGRATRLAPDAPVPVVDVEAEHCRPGGAALAAALAARDGREVVLVTALGEDRASAELRALLPPGVRLAPLPLRGSLPVKSRVLAGGRPLLRTDHGGGTPGPPTPEVHAALASARAVLVADYGQGTVAALREVLAAAACRVPLVWDPHPRGGPPVPGARLATPNEREARHFCGQDRDGDESLAGHSARGSLLAARWNAATVAVTLGARGAVLTRADCDDPLYVPVSDTCDGDPCGAGDCFAATAATTLADGGLPPEAVARAVTAASTFVTAGGLAALTDLWNAPTLESHASTPTATPGLVAAGPLRAPTAPANGAAQDAYGGAAAGPIAAQDLHLPPAAGARTAPDPAPPDAAGARTAPDREGPDAAGARTAPDREGPDAAGARTAPVRAGPDAAGAR</sequence>
<feature type="region of interest" description="Disordered" evidence="1">
    <location>
        <begin position="351"/>
        <end position="412"/>
    </location>
</feature>
<dbReference type="EMBL" id="JAVREN010000027">
    <property type="protein sequence ID" value="MDT0308891.1"/>
    <property type="molecule type" value="Genomic_DNA"/>
</dbReference>
<evidence type="ECO:0000313" key="4">
    <source>
        <dbReference type="Proteomes" id="UP001183388"/>
    </source>
</evidence>
<dbReference type="Gene3D" id="3.40.1190.20">
    <property type="match status" value="1"/>
</dbReference>
<dbReference type="PANTHER" id="PTHR46969:SF1">
    <property type="entry name" value="BIFUNCTIONAL PROTEIN HLDE"/>
    <property type="match status" value="1"/>
</dbReference>
<evidence type="ECO:0000256" key="1">
    <source>
        <dbReference type="SAM" id="MobiDB-lite"/>
    </source>
</evidence>
<dbReference type="InterPro" id="IPR029056">
    <property type="entry name" value="Ribokinase-like"/>
</dbReference>